<feature type="compositionally biased region" description="Gly residues" evidence="1">
    <location>
        <begin position="141"/>
        <end position="172"/>
    </location>
</feature>
<sequence>MISIHIINLFFSLPLSSSSTVDLGSLSWDDLENDLPDELIPNGGSGLGGMTGGGMPSNGGNVNPGGPGPLGSKVPDAVAKHKQLSELLRVGSASGLIGGAGGGTQPSGIGGQLGAAHGKSSLGQGSPKAGTGQNFNQSLGGHAGMLGQGGQHQPGQVINGGLGLGPGGGRGRGQYQATQAAPGGGVGSSLAETLTQQGGPQVGAATLNAAAQQAGNMNKVSHRAERLTQTTLHTQLHS</sequence>
<dbReference type="EMBL" id="FR933811">
    <property type="protein sequence ID" value="CDQ97901.1"/>
    <property type="molecule type" value="Genomic_DNA"/>
</dbReference>
<feature type="compositionally biased region" description="Gly residues" evidence="1">
    <location>
        <begin position="49"/>
        <end position="69"/>
    </location>
</feature>
<feature type="region of interest" description="Disordered" evidence="1">
    <location>
        <begin position="49"/>
        <end position="73"/>
    </location>
</feature>
<feature type="compositionally biased region" description="Gly residues" evidence="1">
    <location>
        <begin position="99"/>
        <end position="113"/>
    </location>
</feature>
<accession>A0A060Z1K4</accession>
<feature type="chain" id="PRO_5001592826" evidence="2">
    <location>
        <begin position="19"/>
        <end position="238"/>
    </location>
</feature>
<feature type="signal peptide" evidence="2">
    <location>
        <begin position="1"/>
        <end position="18"/>
    </location>
</feature>
<name>A0A060Z1K4_ONCMY</name>
<proteinExistence type="predicted"/>
<reference evidence="3" key="2">
    <citation type="submission" date="2014-03" db="EMBL/GenBank/DDBJ databases">
        <authorList>
            <person name="Genoscope - CEA"/>
        </authorList>
    </citation>
    <scope>NUCLEOTIDE SEQUENCE</scope>
</reference>
<evidence type="ECO:0000313" key="4">
    <source>
        <dbReference type="Proteomes" id="UP000193380"/>
    </source>
</evidence>
<reference evidence="3" key="1">
    <citation type="journal article" date="2014" name="Nat. Commun.">
        <title>The rainbow trout genome provides novel insights into evolution after whole-genome duplication in vertebrates.</title>
        <authorList>
            <person name="Berthelot C."/>
            <person name="Brunet F."/>
            <person name="Chalopin D."/>
            <person name="Juanchich A."/>
            <person name="Bernard M."/>
            <person name="Noel B."/>
            <person name="Bento P."/>
            <person name="Da Silva C."/>
            <person name="Labadie K."/>
            <person name="Alberti A."/>
            <person name="Aury J.M."/>
            <person name="Louis A."/>
            <person name="Dehais P."/>
            <person name="Bardou P."/>
            <person name="Montfort J."/>
            <person name="Klopp C."/>
            <person name="Cabau C."/>
            <person name="Gaspin C."/>
            <person name="Thorgaard G.H."/>
            <person name="Boussaha M."/>
            <person name="Quillet E."/>
            <person name="Guyomard R."/>
            <person name="Galiana D."/>
            <person name="Bobe J."/>
            <person name="Volff J.N."/>
            <person name="Genet C."/>
            <person name="Wincker P."/>
            <person name="Jaillon O."/>
            <person name="Roest Crollius H."/>
            <person name="Guiguen Y."/>
        </authorList>
    </citation>
    <scope>NUCLEOTIDE SEQUENCE [LARGE SCALE GENOMIC DNA]</scope>
</reference>
<dbReference type="AlphaFoldDB" id="A0A060Z1K4"/>
<protein>
    <submittedName>
        <fullName evidence="3">Uncharacterized protein</fullName>
    </submittedName>
</protein>
<dbReference type="Proteomes" id="UP000193380">
    <property type="component" value="Unassembled WGS sequence"/>
</dbReference>
<organism evidence="3 4">
    <name type="scientific">Oncorhynchus mykiss</name>
    <name type="common">Rainbow trout</name>
    <name type="synonym">Salmo gairdneri</name>
    <dbReference type="NCBI Taxonomy" id="8022"/>
    <lineage>
        <taxon>Eukaryota</taxon>
        <taxon>Metazoa</taxon>
        <taxon>Chordata</taxon>
        <taxon>Craniata</taxon>
        <taxon>Vertebrata</taxon>
        <taxon>Euteleostomi</taxon>
        <taxon>Actinopterygii</taxon>
        <taxon>Neopterygii</taxon>
        <taxon>Teleostei</taxon>
        <taxon>Protacanthopterygii</taxon>
        <taxon>Salmoniformes</taxon>
        <taxon>Salmonidae</taxon>
        <taxon>Salmoninae</taxon>
        <taxon>Oncorhynchus</taxon>
    </lineage>
</organism>
<evidence type="ECO:0000256" key="1">
    <source>
        <dbReference type="SAM" id="MobiDB-lite"/>
    </source>
</evidence>
<feature type="region of interest" description="Disordered" evidence="1">
    <location>
        <begin position="99"/>
        <end position="187"/>
    </location>
</feature>
<gene>
    <name evidence="3" type="ORF">GSONMT00009181001</name>
</gene>
<keyword evidence="2" id="KW-0732">Signal</keyword>
<dbReference type="STRING" id="8022.A0A060Z1K4"/>
<dbReference type="PaxDb" id="8022-A0A060Z1K4"/>
<evidence type="ECO:0000313" key="3">
    <source>
        <dbReference type="EMBL" id="CDQ97901.1"/>
    </source>
</evidence>
<evidence type="ECO:0000256" key="2">
    <source>
        <dbReference type="SAM" id="SignalP"/>
    </source>
</evidence>